<keyword evidence="2" id="KW-1133">Transmembrane helix</keyword>
<dbReference type="Proteomes" id="UP000434172">
    <property type="component" value="Unassembled WGS sequence"/>
</dbReference>
<evidence type="ECO:0000313" key="4">
    <source>
        <dbReference type="Proteomes" id="UP000434172"/>
    </source>
</evidence>
<keyword evidence="2" id="KW-0472">Membrane</keyword>
<gene>
    <name evidence="3" type="ORF">GQ607_003916</name>
</gene>
<sequence length="492" mass="54563">MHSSIFSYSITRPYPFRWFTPVVIIGGFILTVIFTLLNLSSSVYYTKAIYTTNPNATIEKLNARWFRRAPFNWQGDAKAECQPALLSVGSSISTANLGFRYQITGIRPVPGNDQSSSSLPGSMRYMNSLLQNCQVQEIFISLKKFDPSKPPSSTWNSWEDSSVTSTLWCIVLSDEGAKNVTMKASNNNAQRNFNYVLVDDPKTHASVWWGTRLLNAYLNGVLTTASQTRLPDDSVAVARGGMRYMPNPSNDDIRSDDFFYARWFWNLEDSLNKNSDGRIHDPGYNMKNSYWSPALTEGLHVAKLLHSLFAQDLGSCSSPNLLLDEDSLKFAILSPNNMKRKPGGLLNSTGPDRLDGFFFNQIPTPGRTLGNPGEGLTSLKNSFERFKPLMGSLSCKETTLVAEYLCSVPEKKSIGVLLCSLVLANLVFLQAAWKLLQWAAGSLVTKRDSSAMICEGCVYLRSLENSEQKVGEDAVDDETGEIGNGCRRSADA</sequence>
<dbReference type="AlphaFoldDB" id="A0A8H3WHK8"/>
<accession>A0A8H3WHK8</accession>
<reference evidence="3 4" key="1">
    <citation type="submission" date="2019-12" db="EMBL/GenBank/DDBJ databases">
        <title>A genome sequence resource for the geographically widespread anthracnose pathogen Colletotrichum asianum.</title>
        <authorList>
            <person name="Meng Y."/>
        </authorList>
    </citation>
    <scope>NUCLEOTIDE SEQUENCE [LARGE SCALE GENOMIC DNA]</scope>
    <source>
        <strain evidence="3 4">ICMP 18580</strain>
    </source>
</reference>
<evidence type="ECO:0000256" key="2">
    <source>
        <dbReference type="SAM" id="Phobius"/>
    </source>
</evidence>
<feature type="region of interest" description="Disordered" evidence="1">
    <location>
        <begin position="470"/>
        <end position="492"/>
    </location>
</feature>
<name>A0A8H3WHK8_9PEZI</name>
<feature type="transmembrane region" description="Helical" evidence="2">
    <location>
        <begin position="414"/>
        <end position="433"/>
    </location>
</feature>
<dbReference type="OrthoDB" id="3220769at2759"/>
<keyword evidence="2" id="KW-0812">Transmembrane</keyword>
<dbReference type="EMBL" id="WOWK01000015">
    <property type="protein sequence ID" value="KAF0328891.1"/>
    <property type="molecule type" value="Genomic_DNA"/>
</dbReference>
<keyword evidence="4" id="KW-1185">Reference proteome</keyword>
<protein>
    <submittedName>
        <fullName evidence="3">Uncharacterized protein</fullName>
    </submittedName>
</protein>
<feature type="transmembrane region" description="Helical" evidence="2">
    <location>
        <begin position="18"/>
        <end position="39"/>
    </location>
</feature>
<evidence type="ECO:0000313" key="3">
    <source>
        <dbReference type="EMBL" id="KAF0328891.1"/>
    </source>
</evidence>
<proteinExistence type="predicted"/>
<evidence type="ECO:0000256" key="1">
    <source>
        <dbReference type="SAM" id="MobiDB-lite"/>
    </source>
</evidence>
<organism evidence="3 4">
    <name type="scientific">Colletotrichum asianum</name>
    <dbReference type="NCBI Taxonomy" id="702518"/>
    <lineage>
        <taxon>Eukaryota</taxon>
        <taxon>Fungi</taxon>
        <taxon>Dikarya</taxon>
        <taxon>Ascomycota</taxon>
        <taxon>Pezizomycotina</taxon>
        <taxon>Sordariomycetes</taxon>
        <taxon>Hypocreomycetidae</taxon>
        <taxon>Glomerellales</taxon>
        <taxon>Glomerellaceae</taxon>
        <taxon>Colletotrichum</taxon>
        <taxon>Colletotrichum gloeosporioides species complex</taxon>
    </lineage>
</organism>
<comment type="caution">
    <text evidence="3">The sequence shown here is derived from an EMBL/GenBank/DDBJ whole genome shotgun (WGS) entry which is preliminary data.</text>
</comment>